<protein>
    <submittedName>
        <fullName evidence="5">Fe-S cluster assembly ATPase SufC</fullName>
    </submittedName>
</protein>
<dbReference type="PANTHER" id="PTHR43204:SF1">
    <property type="entry name" value="ABC TRANSPORTER I FAMILY MEMBER 6, CHLOROPLASTIC"/>
    <property type="match status" value="1"/>
</dbReference>
<gene>
    <name evidence="5" type="ORF">A2709_01420</name>
</gene>
<keyword evidence="2" id="KW-0547">Nucleotide-binding</keyword>
<dbReference type="Proteomes" id="UP000176853">
    <property type="component" value="Unassembled WGS sequence"/>
</dbReference>
<dbReference type="SMART" id="SM00382">
    <property type="entry name" value="AAA"/>
    <property type="match status" value="1"/>
</dbReference>
<evidence type="ECO:0000256" key="2">
    <source>
        <dbReference type="ARBA" id="ARBA00022741"/>
    </source>
</evidence>
<dbReference type="InterPro" id="IPR010230">
    <property type="entry name" value="FeS-cluster_ATPase_SufC"/>
</dbReference>
<dbReference type="SUPFAM" id="SSF52540">
    <property type="entry name" value="P-loop containing nucleoside triphosphate hydrolases"/>
    <property type="match status" value="1"/>
</dbReference>
<dbReference type="InterPro" id="IPR027417">
    <property type="entry name" value="P-loop_NTPase"/>
</dbReference>
<evidence type="ECO:0000256" key="3">
    <source>
        <dbReference type="ARBA" id="ARBA00022840"/>
    </source>
</evidence>
<dbReference type="PROSITE" id="PS50893">
    <property type="entry name" value="ABC_TRANSPORTER_2"/>
    <property type="match status" value="1"/>
</dbReference>
<dbReference type="GO" id="GO:0016887">
    <property type="term" value="F:ATP hydrolysis activity"/>
    <property type="evidence" value="ECO:0007669"/>
    <property type="project" value="InterPro"/>
</dbReference>
<dbReference type="InterPro" id="IPR003439">
    <property type="entry name" value="ABC_transporter-like_ATP-bd"/>
</dbReference>
<name>A0A1F4V3Q4_UNCKA</name>
<comment type="similarity">
    <text evidence="1">Belongs to the ABC transporter superfamily. Ycf16 family.</text>
</comment>
<dbReference type="Pfam" id="PF00005">
    <property type="entry name" value="ABC_tran"/>
    <property type="match status" value="1"/>
</dbReference>
<dbReference type="Gene3D" id="3.40.50.300">
    <property type="entry name" value="P-loop containing nucleotide triphosphate hydrolases"/>
    <property type="match status" value="1"/>
</dbReference>
<accession>A0A1F4V3Q4</accession>
<evidence type="ECO:0000313" key="5">
    <source>
        <dbReference type="EMBL" id="OGC51824.1"/>
    </source>
</evidence>
<comment type="caution">
    <text evidence="5">The sequence shown here is derived from an EMBL/GenBank/DDBJ whole genome shotgun (WGS) entry which is preliminary data.</text>
</comment>
<dbReference type="InterPro" id="IPR017871">
    <property type="entry name" value="ABC_transporter-like_CS"/>
</dbReference>
<dbReference type="GO" id="GO:0005524">
    <property type="term" value="F:ATP binding"/>
    <property type="evidence" value="ECO:0007669"/>
    <property type="project" value="UniProtKB-KW"/>
</dbReference>
<reference evidence="5 6" key="1">
    <citation type="journal article" date="2016" name="Nat. Commun.">
        <title>Thousands of microbial genomes shed light on interconnected biogeochemical processes in an aquifer system.</title>
        <authorList>
            <person name="Anantharaman K."/>
            <person name="Brown C.T."/>
            <person name="Hug L.A."/>
            <person name="Sharon I."/>
            <person name="Castelle C.J."/>
            <person name="Probst A.J."/>
            <person name="Thomas B.C."/>
            <person name="Singh A."/>
            <person name="Wilkins M.J."/>
            <person name="Karaoz U."/>
            <person name="Brodie E.L."/>
            <person name="Williams K.H."/>
            <person name="Hubbard S.S."/>
            <person name="Banfield J.F."/>
        </authorList>
    </citation>
    <scope>NUCLEOTIDE SEQUENCE [LARGE SCALE GENOMIC DNA]</scope>
</reference>
<dbReference type="PROSITE" id="PS00211">
    <property type="entry name" value="ABC_TRANSPORTER_1"/>
    <property type="match status" value="1"/>
</dbReference>
<dbReference type="PANTHER" id="PTHR43204">
    <property type="entry name" value="ABC TRANSPORTER I FAMILY MEMBER 6, CHLOROPLASTIC"/>
    <property type="match status" value="1"/>
</dbReference>
<feature type="domain" description="ABC transporter" evidence="4">
    <location>
        <begin position="13"/>
        <end position="254"/>
    </location>
</feature>
<dbReference type="EMBL" id="MEVB01000033">
    <property type="protein sequence ID" value="OGC51824.1"/>
    <property type="molecule type" value="Genomic_DNA"/>
</dbReference>
<evidence type="ECO:0000259" key="4">
    <source>
        <dbReference type="PROSITE" id="PS50893"/>
    </source>
</evidence>
<dbReference type="AlphaFoldDB" id="A0A1F4V3Q4"/>
<evidence type="ECO:0000313" key="6">
    <source>
        <dbReference type="Proteomes" id="UP000176853"/>
    </source>
</evidence>
<evidence type="ECO:0000256" key="1">
    <source>
        <dbReference type="ARBA" id="ARBA00006216"/>
    </source>
</evidence>
<dbReference type="NCBIfam" id="TIGR01978">
    <property type="entry name" value="sufC"/>
    <property type="match status" value="1"/>
</dbReference>
<proteinExistence type="inferred from homology"/>
<sequence length="254" mass="27737">MLKKASIILAPMLEITNLSVKSEDKLILSSVNLKVESGTVHALMGPNGSGKSTLAQTLAGSPAFTVTAGSIVFKGEDLLIKSPEQRANLGIFLSFQHPLEIPGLNVASFLRMIYNRRVGQNTLPVKFKPILEEKMTLAHMAPEFAQRYLNDGFSGGEKKRMEILQMLVLEPDLVILDEVDSGLDVDALKDIAKAVMYLKEKKPQTAILLITHYARILNLTKPDLVHIMQKGAITTSGDSSLVHTIETSGFNNGK</sequence>
<keyword evidence="3" id="KW-0067">ATP-binding</keyword>
<dbReference type="CDD" id="cd03217">
    <property type="entry name" value="ABC_FeS_Assembly"/>
    <property type="match status" value="1"/>
</dbReference>
<dbReference type="InterPro" id="IPR003593">
    <property type="entry name" value="AAA+_ATPase"/>
</dbReference>
<organism evidence="5 6">
    <name type="scientific">candidate division WWE3 bacterium RIFCSPHIGHO2_01_FULL_43_9</name>
    <dbReference type="NCBI Taxonomy" id="1802618"/>
    <lineage>
        <taxon>Bacteria</taxon>
        <taxon>Katanobacteria</taxon>
    </lineage>
</organism>